<gene>
    <name evidence="1" type="ORF">g.7636</name>
</gene>
<reference evidence="1" key="1">
    <citation type="submission" date="2015-11" db="EMBL/GenBank/DDBJ databases">
        <title>De novo transcriptome assembly of four potential Pierce s Disease insect vectors from Arizona vineyards.</title>
        <authorList>
            <person name="Tassone E.E."/>
        </authorList>
    </citation>
    <scope>NUCLEOTIDE SEQUENCE</scope>
</reference>
<dbReference type="AlphaFoldDB" id="A0A1B6HLQ2"/>
<protein>
    <submittedName>
        <fullName evidence="1">Uncharacterized protein</fullName>
    </submittedName>
</protein>
<sequence>MLAGQILFKNLFFYFITKHFNSTKMVKTNQSLLFMLSFLCIFLNKAVDSQNSDLIEMSQECKNSILRPSGETFHLTGKLQKFLDGLKDLANRTYSGDEMALQLVHKMKEAGAPYHMHMFPINMKILVKYYTWDSYDVWEFGELIEETKTVWLDLDAYVTQKKSKSKIK</sequence>
<dbReference type="EMBL" id="GECU01032097">
    <property type="protein sequence ID" value="JAS75609.1"/>
    <property type="molecule type" value="Transcribed_RNA"/>
</dbReference>
<evidence type="ECO:0000313" key="1">
    <source>
        <dbReference type="EMBL" id="JAS75609.1"/>
    </source>
</evidence>
<organism evidence="1">
    <name type="scientific">Homalodisca liturata</name>
    <dbReference type="NCBI Taxonomy" id="320908"/>
    <lineage>
        <taxon>Eukaryota</taxon>
        <taxon>Metazoa</taxon>
        <taxon>Ecdysozoa</taxon>
        <taxon>Arthropoda</taxon>
        <taxon>Hexapoda</taxon>
        <taxon>Insecta</taxon>
        <taxon>Pterygota</taxon>
        <taxon>Neoptera</taxon>
        <taxon>Paraneoptera</taxon>
        <taxon>Hemiptera</taxon>
        <taxon>Auchenorrhyncha</taxon>
        <taxon>Membracoidea</taxon>
        <taxon>Cicadellidae</taxon>
        <taxon>Cicadellinae</taxon>
        <taxon>Proconiini</taxon>
        <taxon>Homalodisca</taxon>
    </lineage>
</organism>
<accession>A0A1B6HLQ2</accession>
<proteinExistence type="predicted"/>
<name>A0A1B6HLQ2_9HEMI</name>